<feature type="region of interest" description="Disordered" evidence="7">
    <location>
        <begin position="44"/>
        <end position="63"/>
    </location>
</feature>
<dbReference type="Gene3D" id="1.10.287.130">
    <property type="match status" value="1"/>
</dbReference>
<dbReference type="PANTHER" id="PTHR43047">
    <property type="entry name" value="TWO-COMPONENT HISTIDINE PROTEIN KINASE"/>
    <property type="match status" value="1"/>
</dbReference>
<dbReference type="InterPro" id="IPR003594">
    <property type="entry name" value="HATPase_dom"/>
</dbReference>
<evidence type="ECO:0000259" key="9">
    <source>
        <dbReference type="PROSITE" id="PS50109"/>
    </source>
</evidence>
<keyword evidence="8" id="KW-0812">Transmembrane</keyword>
<reference evidence="11 12" key="2">
    <citation type="submission" date="2017-02" db="EMBL/GenBank/DDBJ databases">
        <title>A genome survey and senescence transcriptome analysis in Lentinula edodes.</title>
        <authorList>
            <person name="Sakamoto Y."/>
            <person name="Nakade K."/>
            <person name="Sato S."/>
            <person name="Yoshida Y."/>
            <person name="Miyazaki K."/>
            <person name="Natsume S."/>
            <person name="Konno N."/>
        </authorList>
    </citation>
    <scope>NUCLEOTIDE SEQUENCE [LARGE SCALE GENOMIC DNA]</scope>
    <source>
        <strain evidence="11 12">NBRC 111202</strain>
    </source>
</reference>
<dbReference type="Gene3D" id="3.30.565.10">
    <property type="entry name" value="Histidine kinase-like ATPase, C-terminal domain"/>
    <property type="match status" value="1"/>
</dbReference>
<dbReference type="InterPro" id="IPR011006">
    <property type="entry name" value="CheY-like_superfamily"/>
</dbReference>
<dbReference type="InterPro" id="IPR036890">
    <property type="entry name" value="HATPase_C_sf"/>
</dbReference>
<dbReference type="InterPro" id="IPR005467">
    <property type="entry name" value="His_kinase_dom"/>
</dbReference>
<dbReference type="CDD" id="cd00082">
    <property type="entry name" value="HisKA"/>
    <property type="match status" value="1"/>
</dbReference>
<dbReference type="GO" id="GO:0000155">
    <property type="term" value="F:phosphorelay sensor kinase activity"/>
    <property type="evidence" value="ECO:0007669"/>
    <property type="project" value="InterPro"/>
</dbReference>
<dbReference type="Proteomes" id="UP000188533">
    <property type="component" value="Unassembled WGS sequence"/>
</dbReference>
<evidence type="ECO:0000256" key="7">
    <source>
        <dbReference type="SAM" id="MobiDB-lite"/>
    </source>
</evidence>
<dbReference type="InterPro" id="IPR003661">
    <property type="entry name" value="HisK_dim/P_dom"/>
</dbReference>
<evidence type="ECO:0000256" key="4">
    <source>
        <dbReference type="ARBA" id="ARBA00022679"/>
    </source>
</evidence>
<dbReference type="PRINTS" id="PR00344">
    <property type="entry name" value="BCTRLSENSOR"/>
</dbReference>
<keyword evidence="8" id="KW-0472">Membrane</keyword>
<feature type="region of interest" description="Disordered" evidence="7">
    <location>
        <begin position="398"/>
        <end position="417"/>
    </location>
</feature>
<evidence type="ECO:0000313" key="11">
    <source>
        <dbReference type="EMBL" id="GAW02942.1"/>
    </source>
</evidence>
<keyword evidence="4" id="KW-0808">Transferase</keyword>
<evidence type="ECO:0000313" key="12">
    <source>
        <dbReference type="Proteomes" id="UP000188533"/>
    </source>
</evidence>
<dbReference type="SMART" id="SM00448">
    <property type="entry name" value="REC"/>
    <property type="match status" value="1"/>
</dbReference>
<dbReference type="SUPFAM" id="SSF55874">
    <property type="entry name" value="ATPase domain of HSP90 chaperone/DNA topoisomerase II/histidine kinase"/>
    <property type="match status" value="1"/>
</dbReference>
<keyword evidence="8" id="KW-1133">Transmembrane helix</keyword>
<gene>
    <name evidence="11" type="ORF">LENED_004622</name>
</gene>
<keyword evidence="5" id="KW-0418">Kinase</keyword>
<comment type="catalytic activity">
    <reaction evidence="1">
        <text>ATP + protein L-histidine = ADP + protein N-phospho-L-histidine.</text>
        <dbReference type="EC" id="2.7.13.3"/>
    </reaction>
</comment>
<evidence type="ECO:0000256" key="8">
    <source>
        <dbReference type="SAM" id="Phobius"/>
    </source>
</evidence>
<comment type="caution">
    <text evidence="11">The sequence shown here is derived from an EMBL/GenBank/DDBJ whole genome shotgun (WGS) entry which is preliminary data.</text>
</comment>
<feature type="compositionally biased region" description="Pro residues" evidence="7">
    <location>
        <begin position="645"/>
        <end position="662"/>
    </location>
</feature>
<dbReference type="GO" id="GO:0009927">
    <property type="term" value="F:histidine phosphotransfer kinase activity"/>
    <property type="evidence" value="ECO:0007669"/>
    <property type="project" value="TreeGrafter"/>
</dbReference>
<keyword evidence="12" id="KW-1185">Reference proteome</keyword>
<dbReference type="PANTHER" id="PTHR43047:SF66">
    <property type="entry name" value="HISKA"/>
    <property type="match status" value="1"/>
</dbReference>
<evidence type="ECO:0000256" key="1">
    <source>
        <dbReference type="ARBA" id="ARBA00000085"/>
    </source>
</evidence>
<dbReference type="Pfam" id="PF00072">
    <property type="entry name" value="Response_reg"/>
    <property type="match status" value="1"/>
</dbReference>
<dbReference type="SUPFAM" id="SSF52172">
    <property type="entry name" value="CheY-like"/>
    <property type="match status" value="1"/>
</dbReference>
<dbReference type="InterPro" id="IPR004358">
    <property type="entry name" value="Sig_transdc_His_kin-like_C"/>
</dbReference>
<feature type="domain" description="Histidine kinase" evidence="9">
    <location>
        <begin position="291"/>
        <end position="588"/>
    </location>
</feature>
<evidence type="ECO:0000259" key="10">
    <source>
        <dbReference type="PROSITE" id="PS50110"/>
    </source>
</evidence>
<proteinExistence type="predicted"/>
<name>A0A1Q3E6R8_LENED</name>
<evidence type="ECO:0000256" key="2">
    <source>
        <dbReference type="ARBA" id="ARBA00012438"/>
    </source>
</evidence>
<feature type="transmembrane region" description="Helical" evidence="8">
    <location>
        <begin position="205"/>
        <end position="223"/>
    </location>
</feature>
<dbReference type="PROSITE" id="PS50110">
    <property type="entry name" value="RESPONSE_REGULATORY"/>
    <property type="match status" value="1"/>
</dbReference>
<dbReference type="Gene3D" id="3.40.50.2300">
    <property type="match status" value="1"/>
</dbReference>
<feature type="region of interest" description="Disordered" evidence="7">
    <location>
        <begin position="97"/>
        <end position="133"/>
    </location>
</feature>
<feature type="compositionally biased region" description="Polar residues" evidence="7">
    <location>
        <begin position="696"/>
        <end position="712"/>
    </location>
</feature>
<feature type="domain" description="Response regulatory" evidence="10">
    <location>
        <begin position="735"/>
        <end position="853"/>
    </location>
</feature>
<protein>
    <recommendedName>
        <fullName evidence="2">histidine kinase</fullName>
        <ecNumber evidence="2">2.7.13.3</ecNumber>
    </recommendedName>
</protein>
<feature type="compositionally biased region" description="Polar residues" evidence="7">
    <location>
        <begin position="406"/>
        <end position="417"/>
    </location>
</feature>
<feature type="region of interest" description="Disordered" evidence="7">
    <location>
        <begin position="683"/>
        <end position="728"/>
    </location>
</feature>
<dbReference type="SMART" id="SM00387">
    <property type="entry name" value="HATPase_c"/>
    <property type="match status" value="1"/>
</dbReference>
<reference evidence="11 12" key="1">
    <citation type="submission" date="2016-08" db="EMBL/GenBank/DDBJ databases">
        <authorList>
            <consortium name="Lentinula edodes genome sequencing consortium"/>
            <person name="Sakamoto Y."/>
            <person name="Nakade K."/>
            <person name="Sato S."/>
            <person name="Yoshida Y."/>
            <person name="Miyazaki K."/>
            <person name="Natsume S."/>
            <person name="Konno N."/>
        </authorList>
    </citation>
    <scope>NUCLEOTIDE SEQUENCE [LARGE SCALE GENOMIC DNA]</scope>
    <source>
        <strain evidence="11 12">NBRC 111202</strain>
    </source>
</reference>
<feature type="modified residue" description="4-aspartylphosphate" evidence="6">
    <location>
        <position position="787"/>
    </location>
</feature>
<dbReference type="EC" id="2.7.13.3" evidence="2"/>
<evidence type="ECO:0000256" key="6">
    <source>
        <dbReference type="PROSITE-ProRule" id="PRU00169"/>
    </source>
</evidence>
<organism evidence="11 12">
    <name type="scientific">Lentinula edodes</name>
    <name type="common">Shiitake mushroom</name>
    <name type="synonym">Lentinus edodes</name>
    <dbReference type="NCBI Taxonomy" id="5353"/>
    <lineage>
        <taxon>Eukaryota</taxon>
        <taxon>Fungi</taxon>
        <taxon>Dikarya</taxon>
        <taxon>Basidiomycota</taxon>
        <taxon>Agaricomycotina</taxon>
        <taxon>Agaricomycetes</taxon>
        <taxon>Agaricomycetidae</taxon>
        <taxon>Agaricales</taxon>
        <taxon>Marasmiineae</taxon>
        <taxon>Omphalotaceae</taxon>
        <taxon>Lentinula</taxon>
    </lineage>
</organism>
<dbReference type="PROSITE" id="PS50109">
    <property type="entry name" value="HIS_KIN"/>
    <property type="match status" value="1"/>
</dbReference>
<feature type="region of interest" description="Disordered" evidence="7">
    <location>
        <begin position="635"/>
        <end position="669"/>
    </location>
</feature>
<dbReference type="AlphaFoldDB" id="A0A1Q3E6R8"/>
<dbReference type="Pfam" id="PF02518">
    <property type="entry name" value="HATPase_c"/>
    <property type="match status" value="1"/>
</dbReference>
<dbReference type="InterPro" id="IPR001789">
    <property type="entry name" value="Sig_transdc_resp-reg_receiver"/>
</dbReference>
<evidence type="ECO:0000256" key="5">
    <source>
        <dbReference type="ARBA" id="ARBA00022777"/>
    </source>
</evidence>
<sequence length="867" mass="96183">MNFTSASLPFAHKRFSNNRRVGFEERRGRWSRFKDKVVELIQTAIRAPTGSPSDGLGADGTESSTSTSVFIAAQKLLSAEKDGEDWEINETVINGENPELLRNERDSGSPFRSDSGGGSISRHSGENGDSNYAYHPPSLRTKLHWLTMQINSFFNQKFDDPQTELDFRKLRWYSTKAWALKDFLANMYYTTALPSIMMIVMTDRLYNAIVQVIQLVLLLAFIIPVQGIYARNVVSFVIFSIFSQGLHYNREITERRLYLLNTQLKMAYKAQQKAQAAQFKASQAKRRFASYIFHEVRVPLHNAAIAFNNMTTDETFQDFAQKDQGITEDIAALDVSLATVQQVLNDSLDLEKMDAGHFDINPRPFNLHRVIRSTLGPIAVAAAAKNLDLQINFDERIDQLRPPTDPTSSTSGKNSQGTWVVGDEVRLRQILTNLASNAVKFTPEGTRPGITINTTFVSHRRSTSRHTSGAVDQEEKAFPIDKVVEDFEKGNLSDRGGEEKKETFQSQDVLVFRLDISDNGPGIKPSDLVDNQLFQPFAQTKVGRLSKNSTGLGLAIVRQIVSLSGGKLGVNSRRGKGATFWIELFYPLAKSSEIQAAILQEDRLTTSAFATAATIHEVQRWPVVAFAEDVKPPMLSGAVSHQPSHPLPPSPPPPPLPPPHPPSFSFSPPSDASFIAPSLSRLGSDAPLLDKPRVSEGTNTGNEKLHQIQETPKPSKAEVSAAPENKDIDDDGPLVVLVVDDNLITRSTMTRSLQKKGCIVYTAQDGKECLDLVLGPDARTYDLISLDNDMPVMTGEDAVKAMREAGRHDVFVVGCTGNALTDDQKRYLDAGADDILIKPINFNRLPEIMETARQRRRQRRTAKSTKS</sequence>
<dbReference type="CDD" id="cd17546">
    <property type="entry name" value="REC_hyHK_CKI1_RcsC-like"/>
    <property type="match status" value="1"/>
</dbReference>
<accession>A0A1Q3E6R8</accession>
<evidence type="ECO:0000256" key="3">
    <source>
        <dbReference type="ARBA" id="ARBA00022553"/>
    </source>
</evidence>
<dbReference type="GO" id="GO:0005886">
    <property type="term" value="C:plasma membrane"/>
    <property type="evidence" value="ECO:0007669"/>
    <property type="project" value="TreeGrafter"/>
</dbReference>
<keyword evidence="3 6" id="KW-0597">Phosphoprotein</keyword>
<dbReference type="STRING" id="5353.A0A1Q3E6R8"/>
<dbReference type="EMBL" id="BDGU01000119">
    <property type="protein sequence ID" value="GAW02942.1"/>
    <property type="molecule type" value="Genomic_DNA"/>
</dbReference>